<evidence type="ECO:0000256" key="1">
    <source>
        <dbReference type="SAM" id="MobiDB-lite"/>
    </source>
</evidence>
<dbReference type="AlphaFoldDB" id="A0AAE1WIN1"/>
<evidence type="ECO:0000259" key="2">
    <source>
        <dbReference type="Pfam" id="PF13086"/>
    </source>
</evidence>
<dbReference type="Pfam" id="PF13086">
    <property type="entry name" value="AAA_11"/>
    <property type="match status" value="1"/>
</dbReference>
<name>A0AAE1WIN1_9LAMI</name>
<evidence type="ECO:0000313" key="5">
    <source>
        <dbReference type="Proteomes" id="UP001289374"/>
    </source>
</evidence>
<evidence type="ECO:0008006" key="6">
    <source>
        <dbReference type="Google" id="ProtNLM"/>
    </source>
</evidence>
<dbReference type="Proteomes" id="UP001289374">
    <property type="component" value="Unassembled WGS sequence"/>
</dbReference>
<protein>
    <recommendedName>
        <fullName evidence="6">DNA2/NAM7 helicase helicase domain-containing protein</fullName>
    </recommendedName>
</protein>
<dbReference type="InterPro" id="IPR041677">
    <property type="entry name" value="DNA2/NAM7_AAA_11"/>
</dbReference>
<reference evidence="4" key="1">
    <citation type="submission" date="2020-06" db="EMBL/GenBank/DDBJ databases">
        <authorList>
            <person name="Li T."/>
            <person name="Hu X."/>
            <person name="Zhang T."/>
            <person name="Song X."/>
            <person name="Zhang H."/>
            <person name="Dai N."/>
            <person name="Sheng W."/>
            <person name="Hou X."/>
            <person name="Wei L."/>
        </authorList>
    </citation>
    <scope>NUCLEOTIDE SEQUENCE</scope>
    <source>
        <strain evidence="4">K16</strain>
        <tissue evidence="4">Leaf</tissue>
    </source>
</reference>
<sequence length="509" mass="57406">MARTYREAKVEWTETSVSEVVLERTMVSAQTVEKDKTEWDQECLINCQCCREEYMISAMWKRKEDDAEGWFIHLVFSWSLADVMNKNLYRDKVSRIPETFSSAERYLRSFVNPLIEETHADLRSNMTTLHSAPACEIFDVASVESGIPKYWITVRTTESGDKPGTYEPEIGDLIALTDVKPRCIDDLNGPKRSYVVAFVQGMKDEDDFVNIRILSSKPINFEKGDDKGNETRERLFAVYLTNLTTNNRIWNALHLGGYGNRNIINSVLRLDPSMEGNCTLCSSIDVSMSQEAINSHGLDDSQKVAILNCIALTKCHHQNSVKLIWGPPGTGKTRTIASLIFALLGLKCRTLTCAPTNVAVVGVTKRFVSCLAGTLQHDTYGLGDVVLFGNGKRMKIDELEDLYDVFLDYRISVLACCFAPLSGWRGTLDQMTRLLEDPQGQYLLFLEQQKKENRDDSDRDGNDDENADKKNENGNEFSGQDGLNGLQGKEDLTKNENLKNISERTFGRS</sequence>
<dbReference type="PANTHER" id="PTHR10887">
    <property type="entry name" value="DNA2/NAM7 HELICASE FAMILY"/>
    <property type="match status" value="1"/>
</dbReference>
<proteinExistence type="predicted"/>
<dbReference type="InterPro" id="IPR045529">
    <property type="entry name" value="DUF6469"/>
</dbReference>
<accession>A0AAE1WIN1</accession>
<evidence type="ECO:0000259" key="3">
    <source>
        <dbReference type="Pfam" id="PF20073"/>
    </source>
</evidence>
<dbReference type="EMBL" id="JACGWL010000010">
    <property type="protein sequence ID" value="KAK4393914.1"/>
    <property type="molecule type" value="Genomic_DNA"/>
</dbReference>
<feature type="domain" description="DUF6469" evidence="3">
    <location>
        <begin position="165"/>
        <end position="256"/>
    </location>
</feature>
<comment type="caution">
    <text evidence="4">The sequence shown here is derived from an EMBL/GenBank/DDBJ whole genome shotgun (WGS) entry which is preliminary data.</text>
</comment>
<dbReference type="SUPFAM" id="SSF52540">
    <property type="entry name" value="P-loop containing nucleoside triphosphate hydrolases"/>
    <property type="match status" value="1"/>
</dbReference>
<keyword evidence="5" id="KW-1185">Reference proteome</keyword>
<dbReference type="InterPro" id="IPR027417">
    <property type="entry name" value="P-loop_NTPase"/>
</dbReference>
<feature type="compositionally biased region" description="Basic and acidic residues" evidence="1">
    <location>
        <begin position="488"/>
        <end position="509"/>
    </location>
</feature>
<reference evidence="4" key="2">
    <citation type="journal article" date="2024" name="Plant">
        <title>Genomic evolution and insights into agronomic trait innovations of Sesamum species.</title>
        <authorList>
            <person name="Miao H."/>
            <person name="Wang L."/>
            <person name="Qu L."/>
            <person name="Liu H."/>
            <person name="Sun Y."/>
            <person name="Le M."/>
            <person name="Wang Q."/>
            <person name="Wei S."/>
            <person name="Zheng Y."/>
            <person name="Lin W."/>
            <person name="Duan Y."/>
            <person name="Cao H."/>
            <person name="Xiong S."/>
            <person name="Wang X."/>
            <person name="Wei L."/>
            <person name="Li C."/>
            <person name="Ma Q."/>
            <person name="Ju M."/>
            <person name="Zhao R."/>
            <person name="Li G."/>
            <person name="Mu C."/>
            <person name="Tian Q."/>
            <person name="Mei H."/>
            <person name="Zhang T."/>
            <person name="Gao T."/>
            <person name="Zhang H."/>
        </authorList>
    </citation>
    <scope>NUCLEOTIDE SEQUENCE</scope>
    <source>
        <strain evidence="4">K16</strain>
    </source>
</reference>
<dbReference type="GO" id="GO:0004386">
    <property type="term" value="F:helicase activity"/>
    <property type="evidence" value="ECO:0007669"/>
    <property type="project" value="InterPro"/>
</dbReference>
<feature type="compositionally biased region" description="Basic and acidic residues" evidence="1">
    <location>
        <begin position="451"/>
        <end position="460"/>
    </location>
</feature>
<feature type="region of interest" description="Disordered" evidence="1">
    <location>
        <begin position="451"/>
        <end position="509"/>
    </location>
</feature>
<evidence type="ECO:0000313" key="4">
    <source>
        <dbReference type="EMBL" id="KAK4393914.1"/>
    </source>
</evidence>
<feature type="domain" description="DNA2/NAM7 helicase helicase" evidence="2">
    <location>
        <begin position="298"/>
        <end position="428"/>
    </location>
</feature>
<dbReference type="PANTHER" id="PTHR10887:SF522">
    <property type="entry name" value="P-LOOP CONTAINING NUCLEOSIDE TRIPHOSPHATE HYDROLASES SUPERFAMILY PROTEIN"/>
    <property type="match status" value="1"/>
</dbReference>
<dbReference type="InterPro" id="IPR045055">
    <property type="entry name" value="DNA2/NAM7-like"/>
</dbReference>
<dbReference type="Pfam" id="PF20073">
    <property type="entry name" value="DUF6469"/>
    <property type="match status" value="1"/>
</dbReference>
<dbReference type="Gene3D" id="3.40.50.300">
    <property type="entry name" value="P-loop containing nucleotide triphosphate hydrolases"/>
    <property type="match status" value="1"/>
</dbReference>
<gene>
    <name evidence="4" type="ORF">Sango_1862200</name>
</gene>
<organism evidence="4 5">
    <name type="scientific">Sesamum angolense</name>
    <dbReference type="NCBI Taxonomy" id="2727404"/>
    <lineage>
        <taxon>Eukaryota</taxon>
        <taxon>Viridiplantae</taxon>
        <taxon>Streptophyta</taxon>
        <taxon>Embryophyta</taxon>
        <taxon>Tracheophyta</taxon>
        <taxon>Spermatophyta</taxon>
        <taxon>Magnoliopsida</taxon>
        <taxon>eudicotyledons</taxon>
        <taxon>Gunneridae</taxon>
        <taxon>Pentapetalae</taxon>
        <taxon>asterids</taxon>
        <taxon>lamiids</taxon>
        <taxon>Lamiales</taxon>
        <taxon>Pedaliaceae</taxon>
        <taxon>Sesamum</taxon>
    </lineage>
</organism>